<dbReference type="AlphaFoldDB" id="A0A6A5C994"/>
<dbReference type="SUPFAM" id="SSF54695">
    <property type="entry name" value="POZ domain"/>
    <property type="match status" value="1"/>
</dbReference>
<dbReference type="EMBL" id="VFQX01000009">
    <property type="protein sequence ID" value="KAF0982288.1"/>
    <property type="molecule type" value="Genomic_DNA"/>
</dbReference>
<name>A0A6A5C994_NAEFO</name>
<comment type="caution">
    <text evidence="3">The sequence shown here is derived from an EMBL/GenBank/DDBJ whole genome shotgun (WGS) entry which is preliminary data.</text>
</comment>
<dbReference type="PANTHER" id="PTHR46965:SF1">
    <property type="entry name" value="BTB_POZ DOMAIN-CONTAINING PROTEIN 19"/>
    <property type="match status" value="1"/>
</dbReference>
<dbReference type="VEuPathDB" id="AmoebaDB:NfTy_020680"/>
<organism evidence="3 4">
    <name type="scientific">Naegleria fowleri</name>
    <name type="common">Brain eating amoeba</name>
    <dbReference type="NCBI Taxonomy" id="5763"/>
    <lineage>
        <taxon>Eukaryota</taxon>
        <taxon>Discoba</taxon>
        <taxon>Heterolobosea</taxon>
        <taxon>Tetramitia</taxon>
        <taxon>Eutetramitia</taxon>
        <taxon>Vahlkampfiidae</taxon>
        <taxon>Naegleria</taxon>
    </lineage>
</organism>
<sequence>MISSFFSSSDSNNKQDSNDFQRFQTKDDAAFHFMNDQQQQQQQQYTPSPLSAQIIPIKTPEYYEDYEFGIEEKKKKKDEHEDEPLTMIELWASDVLDCSSYWDGSAGGGHGFSQSVSYGPRNVIGPSTIYPNAGSHGSAWCPNTTTGPEFIVLKYEQAIQIQKVHVYETSCPGATYKISARNLHNDDEWIVLYSGTATATGGGARDFSPELTVKDVVSDTIRLDLHMPGQWTEIDAVKIVGLGRASKIPPPPGPQLSPLCIMYKKLLMEGMYTDVILYHQESRREIRALRAILAQRSPFLRKLIESATESHHNVITVSSPFPYAVLLGAVDFIYSNHANLKPCHVVDTYVLSSEWNIPTLAEFCVKIFKQIVSVHNVIMFYREAKQHNCTLILDACFDFIVKNYKTVFLQPDLHTLSKQDLVTICRKLASDNNN</sequence>
<reference evidence="3 4" key="1">
    <citation type="journal article" date="2019" name="Sci. Rep.">
        <title>Nanopore sequencing improves the draft genome of the human pathogenic amoeba Naegleria fowleri.</title>
        <authorList>
            <person name="Liechti N."/>
            <person name="Schurch N."/>
            <person name="Bruggmann R."/>
            <person name="Wittwer M."/>
        </authorList>
    </citation>
    <scope>NUCLEOTIDE SEQUENCE [LARGE SCALE GENOMIC DNA]</scope>
    <source>
        <strain evidence="3 4">ATCC 30894</strain>
    </source>
</reference>
<dbReference type="RefSeq" id="XP_044567001.1">
    <property type="nucleotide sequence ID" value="XM_044701602.1"/>
</dbReference>
<dbReference type="InterPro" id="IPR011705">
    <property type="entry name" value="BACK"/>
</dbReference>
<dbReference type="Pfam" id="PF00651">
    <property type="entry name" value="BTB"/>
    <property type="match status" value="1"/>
</dbReference>
<keyword evidence="4" id="KW-1185">Reference proteome</keyword>
<dbReference type="GeneID" id="68118433"/>
<accession>A0A6A5C994</accession>
<dbReference type="SMART" id="SM00225">
    <property type="entry name" value="BTB"/>
    <property type="match status" value="1"/>
</dbReference>
<feature type="region of interest" description="Disordered" evidence="1">
    <location>
        <begin position="1"/>
        <end position="48"/>
    </location>
</feature>
<dbReference type="OrthoDB" id="6111522at2759"/>
<dbReference type="PROSITE" id="PS50097">
    <property type="entry name" value="BTB"/>
    <property type="match status" value="1"/>
</dbReference>
<dbReference type="CDD" id="cd18186">
    <property type="entry name" value="BTB_POZ_ZBTB_KLHL-like"/>
    <property type="match status" value="1"/>
</dbReference>
<dbReference type="InterPro" id="IPR042846">
    <property type="entry name" value="BTBD19"/>
</dbReference>
<dbReference type="VEuPathDB" id="AmoebaDB:FDP41_011218"/>
<feature type="compositionally biased region" description="Basic and acidic residues" evidence="1">
    <location>
        <begin position="16"/>
        <end position="30"/>
    </location>
</feature>
<evidence type="ECO:0000313" key="4">
    <source>
        <dbReference type="Proteomes" id="UP000444721"/>
    </source>
</evidence>
<dbReference type="Proteomes" id="UP000444721">
    <property type="component" value="Unassembled WGS sequence"/>
</dbReference>
<dbReference type="Gene3D" id="1.25.40.420">
    <property type="match status" value="1"/>
</dbReference>
<protein>
    <recommendedName>
        <fullName evidence="2">BTB domain-containing protein</fullName>
    </recommendedName>
</protein>
<feature type="compositionally biased region" description="Low complexity" evidence="1">
    <location>
        <begin position="1"/>
        <end position="15"/>
    </location>
</feature>
<dbReference type="VEuPathDB" id="AmoebaDB:NF0085740"/>
<dbReference type="InterPro" id="IPR000210">
    <property type="entry name" value="BTB/POZ_dom"/>
</dbReference>
<feature type="domain" description="BTB" evidence="2">
    <location>
        <begin position="273"/>
        <end position="342"/>
    </location>
</feature>
<dbReference type="Pfam" id="PF07707">
    <property type="entry name" value="BACK"/>
    <property type="match status" value="1"/>
</dbReference>
<gene>
    <name evidence="3" type="ORF">FDP41_011218</name>
</gene>
<dbReference type="PANTHER" id="PTHR46965">
    <property type="entry name" value="BTB/POZ DOMAIN-CONTAINING PROTEIN 19"/>
    <property type="match status" value="1"/>
</dbReference>
<dbReference type="InterPro" id="IPR011333">
    <property type="entry name" value="SKP1/BTB/POZ_sf"/>
</dbReference>
<evidence type="ECO:0000259" key="2">
    <source>
        <dbReference type="PROSITE" id="PS50097"/>
    </source>
</evidence>
<dbReference type="Gene3D" id="3.30.710.10">
    <property type="entry name" value="Potassium Channel Kv1.1, Chain A"/>
    <property type="match status" value="1"/>
</dbReference>
<evidence type="ECO:0000256" key="1">
    <source>
        <dbReference type="SAM" id="MobiDB-lite"/>
    </source>
</evidence>
<dbReference type="CDD" id="cd14733">
    <property type="entry name" value="BACK"/>
    <property type="match status" value="1"/>
</dbReference>
<dbReference type="OMA" id="SSEWNIP"/>
<evidence type="ECO:0000313" key="3">
    <source>
        <dbReference type="EMBL" id="KAF0982288.1"/>
    </source>
</evidence>
<proteinExistence type="predicted"/>